<name>A0A8J3IQ61_9CHLR</name>
<reference evidence="1" key="1">
    <citation type="submission" date="2020-10" db="EMBL/GenBank/DDBJ databases">
        <title>Taxonomic study of unclassified bacteria belonging to the class Ktedonobacteria.</title>
        <authorList>
            <person name="Yabe S."/>
            <person name="Wang C.M."/>
            <person name="Zheng Y."/>
            <person name="Sakai Y."/>
            <person name="Cavaletti L."/>
            <person name="Monciardini P."/>
            <person name="Donadio S."/>
        </authorList>
    </citation>
    <scope>NUCLEOTIDE SEQUENCE</scope>
    <source>
        <strain evidence="1">ID150040</strain>
    </source>
</reference>
<accession>A0A8J3IQ61</accession>
<sequence length="66" mass="7267">MTSRDSSNGQHALNMSGLLDLKTWKQKGNMGQDNHLEAMFDRKCSSIFFTNQGCIGSTKVAGDPFL</sequence>
<gene>
    <name evidence="1" type="ORF">KSF_087740</name>
</gene>
<organism evidence="1 2">
    <name type="scientific">Reticulibacter mediterranei</name>
    <dbReference type="NCBI Taxonomy" id="2778369"/>
    <lineage>
        <taxon>Bacteria</taxon>
        <taxon>Bacillati</taxon>
        <taxon>Chloroflexota</taxon>
        <taxon>Ktedonobacteria</taxon>
        <taxon>Ktedonobacterales</taxon>
        <taxon>Reticulibacteraceae</taxon>
        <taxon>Reticulibacter</taxon>
    </lineage>
</organism>
<evidence type="ECO:0000313" key="1">
    <source>
        <dbReference type="EMBL" id="GHO98726.1"/>
    </source>
</evidence>
<dbReference type="EMBL" id="BNJK01000002">
    <property type="protein sequence ID" value="GHO98726.1"/>
    <property type="molecule type" value="Genomic_DNA"/>
</dbReference>
<proteinExistence type="predicted"/>
<protein>
    <submittedName>
        <fullName evidence="1">Uncharacterized protein</fullName>
    </submittedName>
</protein>
<comment type="caution">
    <text evidence="1">The sequence shown here is derived from an EMBL/GenBank/DDBJ whole genome shotgun (WGS) entry which is preliminary data.</text>
</comment>
<keyword evidence="2" id="KW-1185">Reference proteome</keyword>
<dbReference type="Proteomes" id="UP000597444">
    <property type="component" value="Unassembled WGS sequence"/>
</dbReference>
<dbReference type="AlphaFoldDB" id="A0A8J3IQ61"/>
<evidence type="ECO:0000313" key="2">
    <source>
        <dbReference type="Proteomes" id="UP000597444"/>
    </source>
</evidence>